<name>A0A922HHM2_DERFA</name>
<dbReference type="Proteomes" id="UP000790347">
    <property type="component" value="Unassembled WGS sequence"/>
</dbReference>
<protein>
    <submittedName>
        <fullName evidence="1">Uncharacterized protein</fullName>
    </submittedName>
</protein>
<evidence type="ECO:0000313" key="1">
    <source>
        <dbReference type="EMBL" id="KAH9493609.1"/>
    </source>
</evidence>
<organism evidence="1 2">
    <name type="scientific">Dermatophagoides farinae</name>
    <name type="common">American house dust mite</name>
    <dbReference type="NCBI Taxonomy" id="6954"/>
    <lineage>
        <taxon>Eukaryota</taxon>
        <taxon>Metazoa</taxon>
        <taxon>Ecdysozoa</taxon>
        <taxon>Arthropoda</taxon>
        <taxon>Chelicerata</taxon>
        <taxon>Arachnida</taxon>
        <taxon>Acari</taxon>
        <taxon>Acariformes</taxon>
        <taxon>Sarcoptiformes</taxon>
        <taxon>Astigmata</taxon>
        <taxon>Psoroptidia</taxon>
        <taxon>Analgoidea</taxon>
        <taxon>Pyroglyphidae</taxon>
        <taxon>Dermatophagoidinae</taxon>
        <taxon>Dermatophagoides</taxon>
    </lineage>
</organism>
<dbReference type="EMBL" id="ASGP02000008">
    <property type="protein sequence ID" value="KAH9493609.1"/>
    <property type="molecule type" value="Genomic_DNA"/>
</dbReference>
<reference evidence="1" key="1">
    <citation type="submission" date="2013-05" db="EMBL/GenBank/DDBJ databases">
        <authorList>
            <person name="Yim A.K.Y."/>
            <person name="Chan T.F."/>
            <person name="Ji K.M."/>
            <person name="Liu X.Y."/>
            <person name="Zhou J.W."/>
            <person name="Li R.Q."/>
            <person name="Yang K.Y."/>
            <person name="Li J."/>
            <person name="Li M."/>
            <person name="Law P.T.W."/>
            <person name="Wu Y.L."/>
            <person name="Cai Z.L."/>
            <person name="Qin H."/>
            <person name="Bao Y."/>
            <person name="Leung R.K.K."/>
            <person name="Ng P.K.S."/>
            <person name="Zou J."/>
            <person name="Zhong X.J."/>
            <person name="Ran P.X."/>
            <person name="Zhong N.S."/>
            <person name="Liu Z.G."/>
            <person name="Tsui S.K.W."/>
        </authorList>
    </citation>
    <scope>NUCLEOTIDE SEQUENCE</scope>
    <source>
        <strain evidence="1">Derf</strain>
        <tissue evidence="1">Whole organism</tissue>
    </source>
</reference>
<accession>A0A922HHM2</accession>
<comment type="caution">
    <text evidence="1">The sequence shown here is derived from an EMBL/GenBank/DDBJ whole genome shotgun (WGS) entry which is preliminary data.</text>
</comment>
<proteinExistence type="predicted"/>
<dbReference type="AlphaFoldDB" id="A0A922HHM2"/>
<gene>
    <name evidence="1" type="ORF">DERF_014348</name>
</gene>
<reference evidence="1" key="2">
    <citation type="journal article" date="2022" name="Res Sq">
        <title>Comparative Genomics Reveals Insights into the Divergent Evolution of Astigmatic Mites and Household Pest Adaptations.</title>
        <authorList>
            <person name="Xiong Q."/>
            <person name="Wan A.T.-Y."/>
            <person name="Liu X.-Y."/>
            <person name="Fung C.S.-H."/>
            <person name="Xiao X."/>
            <person name="Malainual N."/>
            <person name="Hou J."/>
            <person name="Wang L."/>
            <person name="Wang M."/>
            <person name="Yang K."/>
            <person name="Cui Y."/>
            <person name="Leung E."/>
            <person name="Nong W."/>
            <person name="Shin S.-K."/>
            <person name="Au S."/>
            <person name="Jeong K.Y."/>
            <person name="Chew F.T."/>
            <person name="Hui J."/>
            <person name="Leung T.F."/>
            <person name="Tungtrongchitr A."/>
            <person name="Zhong N."/>
            <person name="Liu Z."/>
            <person name="Tsui S."/>
        </authorList>
    </citation>
    <scope>NUCLEOTIDE SEQUENCE</scope>
    <source>
        <strain evidence="1">Derf</strain>
        <tissue evidence="1">Whole organism</tissue>
    </source>
</reference>
<keyword evidence="2" id="KW-1185">Reference proteome</keyword>
<sequence>MTNPLLGDSYISQVKKTQGPKFIETKKDIQRNFHGKPFIYFHSWVDIFFGGQQNRTFPPFPFTALAWIRTFVVQMTFPQRKVNKN</sequence>
<evidence type="ECO:0000313" key="2">
    <source>
        <dbReference type="Proteomes" id="UP000790347"/>
    </source>
</evidence>